<keyword evidence="2" id="KW-1185">Reference proteome</keyword>
<name>A0A5N6V032_ASPTM</name>
<reference evidence="1 2" key="1">
    <citation type="submission" date="2019-04" db="EMBL/GenBank/DDBJ databases">
        <title>Friends and foes A comparative genomics study of 23 Aspergillus species from section Flavi.</title>
        <authorList>
            <consortium name="DOE Joint Genome Institute"/>
            <person name="Kjaerbolling I."/>
            <person name="Vesth T."/>
            <person name="Frisvad J.C."/>
            <person name="Nybo J.L."/>
            <person name="Theobald S."/>
            <person name="Kildgaard S."/>
            <person name="Isbrandt T."/>
            <person name="Kuo A."/>
            <person name="Sato A."/>
            <person name="Lyhne E.K."/>
            <person name="Kogle M.E."/>
            <person name="Wiebenga A."/>
            <person name="Kun R.S."/>
            <person name="Lubbers R.J."/>
            <person name="Makela M.R."/>
            <person name="Barry K."/>
            <person name="Chovatia M."/>
            <person name="Clum A."/>
            <person name="Daum C."/>
            <person name="Haridas S."/>
            <person name="He G."/>
            <person name="LaButti K."/>
            <person name="Lipzen A."/>
            <person name="Mondo S."/>
            <person name="Riley R."/>
            <person name="Salamov A."/>
            <person name="Simmons B.A."/>
            <person name="Magnuson J.K."/>
            <person name="Henrissat B."/>
            <person name="Mortensen U.H."/>
            <person name="Larsen T.O."/>
            <person name="Devries R.P."/>
            <person name="Grigoriev I.V."/>
            <person name="Machida M."/>
            <person name="Baker S.E."/>
            <person name="Andersen M.R."/>
        </authorList>
    </citation>
    <scope>NUCLEOTIDE SEQUENCE [LARGE SCALE GENOMIC DNA]</scope>
    <source>
        <strain evidence="1 2">CBS 117626</strain>
    </source>
</reference>
<gene>
    <name evidence="1" type="ORF">BDV40DRAFT_311026</name>
</gene>
<accession>A0A5N6V032</accession>
<evidence type="ECO:0000313" key="1">
    <source>
        <dbReference type="EMBL" id="KAE8164299.1"/>
    </source>
</evidence>
<sequence>MAGSIMYLNASLFSQYPDFLNHLTRTIEDAKPDLFLVYEGLQPTWVESAWLFPETQHEGLTIRKAFNAKVGIFTLHIMSSYIHGSIQPWHAQCQLGWYVNGMITLDESLDLHAFCGTTLEFREGPYRGSRKEPDALIQSIFVKIPTLVMECGWSGSSPELKNDMNLLLVGSCGAVKRVFIVEWKKHSDDYHVSGFIEVFKLDCNGMPVQEGPTHVSVIRVLRLIDIYSFRTDSAWTIFPAPSNPQDQRISIRREDFFAGSPYANIKPNGTLDYPIDPLRKIAALNLDRMGLTPST</sequence>
<dbReference type="AlphaFoldDB" id="A0A5N6V032"/>
<proteinExistence type="predicted"/>
<dbReference type="Proteomes" id="UP000326950">
    <property type="component" value="Unassembled WGS sequence"/>
</dbReference>
<dbReference type="EMBL" id="ML738609">
    <property type="protein sequence ID" value="KAE8164299.1"/>
    <property type="molecule type" value="Genomic_DNA"/>
</dbReference>
<organism evidence="1 2">
    <name type="scientific">Aspergillus tamarii</name>
    <dbReference type="NCBI Taxonomy" id="41984"/>
    <lineage>
        <taxon>Eukaryota</taxon>
        <taxon>Fungi</taxon>
        <taxon>Dikarya</taxon>
        <taxon>Ascomycota</taxon>
        <taxon>Pezizomycotina</taxon>
        <taxon>Eurotiomycetes</taxon>
        <taxon>Eurotiomycetidae</taxon>
        <taxon>Eurotiales</taxon>
        <taxon>Aspergillaceae</taxon>
        <taxon>Aspergillus</taxon>
        <taxon>Aspergillus subgen. Circumdati</taxon>
    </lineage>
</organism>
<evidence type="ECO:0000313" key="2">
    <source>
        <dbReference type="Proteomes" id="UP000326950"/>
    </source>
</evidence>
<dbReference type="OrthoDB" id="76567at2759"/>
<protein>
    <submittedName>
        <fullName evidence="1">Uncharacterized protein</fullName>
    </submittedName>
</protein>